<dbReference type="EMBL" id="JACMSE010000002">
    <property type="protein sequence ID" value="MBC2888638.1"/>
    <property type="molecule type" value="Genomic_DNA"/>
</dbReference>
<dbReference type="InterPro" id="IPR025751">
    <property type="entry name" value="RsbRD_N_dom"/>
</dbReference>
<comment type="caution">
    <text evidence="2">The sequence shown here is derived from an EMBL/GenBank/DDBJ whole genome shotgun (WGS) entry which is preliminary data.</text>
</comment>
<reference evidence="2 3" key="1">
    <citation type="submission" date="2020-08" db="EMBL/GenBank/DDBJ databases">
        <authorList>
            <person name="Liu C."/>
            <person name="Sun Q."/>
        </authorList>
    </citation>
    <scope>NUCLEOTIDE SEQUENCE [LARGE SCALE GENOMIC DNA]</scope>
    <source>
        <strain evidence="2 3">N22</strain>
    </source>
</reference>
<protein>
    <submittedName>
        <fullName evidence="2">RsbRD N-terminal domain-containing protein</fullName>
    </submittedName>
</protein>
<sequence length="173" mass="19139">MNAIYGEIEARRGSILKAWRAGLDGASGESRPSSTKKANPFTASVTYLVNEGTSDVVTWLVDQRGAEDIPESLVDLCRLKAVQEASPSLAFGFIFDLKRAIRSALTASGKEREGAELGQVDDRIDELALLAFDRYSEFREKIYLIRVAEMQRGEGLAQRRQAGNRTAREREAV</sequence>
<gene>
    <name evidence="2" type="ORF">H7313_04650</name>
</gene>
<dbReference type="RefSeq" id="WP_185904587.1">
    <property type="nucleotide sequence ID" value="NZ_JAASIO010000013.1"/>
</dbReference>
<evidence type="ECO:0000313" key="2">
    <source>
        <dbReference type="EMBL" id="MBC2888638.1"/>
    </source>
</evidence>
<evidence type="ECO:0000259" key="1">
    <source>
        <dbReference type="Pfam" id="PF14361"/>
    </source>
</evidence>
<name>A0A842JFC6_9ACTN</name>
<keyword evidence="3" id="KW-1185">Reference proteome</keyword>
<evidence type="ECO:0000313" key="3">
    <source>
        <dbReference type="Proteomes" id="UP000587396"/>
    </source>
</evidence>
<organism evidence="2 3">
    <name type="scientific">Gordonibacter massiliensis</name>
    <name type="common">ex Traore et al. 2017</name>
    <dbReference type="NCBI Taxonomy" id="1841863"/>
    <lineage>
        <taxon>Bacteria</taxon>
        <taxon>Bacillati</taxon>
        <taxon>Actinomycetota</taxon>
        <taxon>Coriobacteriia</taxon>
        <taxon>Eggerthellales</taxon>
        <taxon>Eggerthellaceae</taxon>
        <taxon>Gordonibacter</taxon>
    </lineage>
</organism>
<dbReference type="Proteomes" id="UP000587396">
    <property type="component" value="Unassembled WGS sequence"/>
</dbReference>
<dbReference type="AlphaFoldDB" id="A0A842JFC6"/>
<dbReference type="Pfam" id="PF14361">
    <property type="entry name" value="RsbRD_N"/>
    <property type="match status" value="1"/>
</dbReference>
<feature type="domain" description="RsbT co-antagonist protein RsbRD N-terminal" evidence="1">
    <location>
        <begin position="35"/>
        <end position="144"/>
    </location>
</feature>
<accession>A0A842JFC6</accession>
<proteinExistence type="predicted"/>